<feature type="compositionally biased region" description="Pro residues" evidence="1">
    <location>
        <begin position="40"/>
        <end position="54"/>
    </location>
</feature>
<dbReference type="EMBL" id="AP004225">
    <property type="protein sequence ID" value="BAD88063.1"/>
    <property type="molecule type" value="Genomic_DNA"/>
</dbReference>
<protein>
    <submittedName>
        <fullName evidence="2">Uncharacterized protein</fullName>
    </submittedName>
</protein>
<feature type="region of interest" description="Disordered" evidence="1">
    <location>
        <begin position="27"/>
        <end position="67"/>
    </location>
</feature>
<evidence type="ECO:0000313" key="2">
    <source>
        <dbReference type="EMBL" id="BAD88063.1"/>
    </source>
</evidence>
<dbReference type="Proteomes" id="UP000817658">
    <property type="component" value="Chromosome 1"/>
</dbReference>
<organism evidence="2">
    <name type="scientific">Oryza sativa subsp. japonica</name>
    <name type="common">Rice</name>
    <dbReference type="NCBI Taxonomy" id="39947"/>
    <lineage>
        <taxon>Eukaryota</taxon>
        <taxon>Viridiplantae</taxon>
        <taxon>Streptophyta</taxon>
        <taxon>Embryophyta</taxon>
        <taxon>Tracheophyta</taxon>
        <taxon>Spermatophyta</taxon>
        <taxon>Magnoliopsida</taxon>
        <taxon>Liliopsida</taxon>
        <taxon>Poales</taxon>
        <taxon>Poaceae</taxon>
        <taxon>BOP clade</taxon>
        <taxon>Oryzoideae</taxon>
        <taxon>Oryzeae</taxon>
        <taxon>Oryzinae</taxon>
        <taxon>Oryza</taxon>
        <taxon>Oryza sativa</taxon>
    </lineage>
</organism>
<accession>Q5JK74</accession>
<proteinExistence type="predicted"/>
<reference evidence="2" key="1">
    <citation type="journal article" date="2002" name="Nature">
        <title>The genome sequence and structure of rice chromosome 1.</title>
        <authorList>
            <person name="Sasaki T."/>
            <person name="Matsumoto T."/>
            <person name="Yamamoto K."/>
            <person name="Sakata K."/>
            <person name="Baba T."/>
            <person name="Katayose Y."/>
            <person name="Wu J."/>
            <person name="Niimura Y."/>
            <person name="Cheng Z."/>
            <person name="Nagamura Y."/>
            <person name="Antonio B.A."/>
            <person name="Kanamori H."/>
            <person name="Hosokawa S."/>
            <person name="Masukawa M."/>
            <person name="Arikawa K."/>
            <person name="Chiden Y."/>
            <person name="Hayashi M."/>
            <person name="Okamoto M."/>
            <person name="Ando T."/>
            <person name="Aoki H."/>
            <person name="Arita K."/>
            <person name="Hamada M."/>
            <person name="Harada C."/>
            <person name="Hijishita S."/>
            <person name="Honda M."/>
            <person name="Ichikawa Y."/>
            <person name="Idonuma A."/>
            <person name="Iijima M."/>
            <person name="Ikeda M."/>
            <person name="Ikeno M."/>
            <person name="Itoh S."/>
            <person name="Itoh T."/>
            <person name="Itoh Y."/>
            <person name="Itoh Y."/>
            <person name="Iwabuchi A."/>
            <person name="Kamiya K."/>
            <person name="Karasawa W."/>
            <person name="Katagiri S."/>
            <person name="Kikuta A."/>
            <person name="Kobayashi N."/>
            <person name="Kono I."/>
            <person name="Machita K."/>
            <person name="Maehara T."/>
            <person name="Mizuno H."/>
            <person name="Mizubayashi T."/>
            <person name="Mukai Y."/>
            <person name="Nagasaki H."/>
            <person name="Nakashima M."/>
            <person name="Nakama Y."/>
            <person name="Nakamichi Y."/>
            <person name="Nakamura M."/>
            <person name="Namiki N."/>
            <person name="Negishi M."/>
            <person name="Ohta I."/>
            <person name="Ono N."/>
            <person name="Saji S."/>
            <person name="Sakai K."/>
            <person name="Shibata M."/>
            <person name="Shimokawa T."/>
            <person name="Shomura A."/>
            <person name="Song J."/>
            <person name="Takazaki Y."/>
            <person name="Terasawa K."/>
            <person name="Tsuji K."/>
            <person name="Waki K."/>
            <person name="Yamagata H."/>
            <person name="Yamane H."/>
            <person name="Yoshiki S."/>
            <person name="Yoshihara R."/>
            <person name="Yukawa K."/>
            <person name="Zhong H."/>
            <person name="Iwama H."/>
            <person name="Endo T."/>
            <person name="Ito H."/>
            <person name="Hahn J.H."/>
            <person name="Kim H.I."/>
            <person name="Eun M.Y."/>
            <person name="Yano M."/>
            <person name="Jiang J."/>
            <person name="Gojobori T."/>
        </authorList>
    </citation>
    <scope>NUCLEOTIDE SEQUENCE</scope>
</reference>
<gene>
    <name evidence="2" type="ORF">B1156H12.39</name>
</gene>
<dbReference type="AlphaFoldDB" id="Q5JK74"/>
<sequence length="111" mass="11713">MSPTPTCFTVARHFRLLTAELVTASKAARGPTVDHHDTALPPPPSPPLVPPPGHASPSDLPSPRSHPVIGVAARRSAILVEGLLGLEDLWGFGAMVERGLQIYDGMDPINP</sequence>
<name>Q5JK74_ORYSJ</name>
<evidence type="ECO:0000256" key="1">
    <source>
        <dbReference type="SAM" id="MobiDB-lite"/>
    </source>
</evidence>